<dbReference type="OrthoDB" id="1934322at2759"/>
<sequence length="333" mass="36784">MFVLGFLVFSGGIKGFQVSDGFGCVIGLVGLGLGFGVLLYLVVNWVLACVVVVVELSWGYAPLRRSAVLVKESRGVGVSLVLFYGGFMGLMVWASFGLKLGSGVWGEVLFVVQTVLLSSCLTGLLLHSMASVTVFYMYCKALHGELAFEIAEEFSREYVSLPFDEEKNEVPPDPDPDDTAGHEGFIGQLDRVAETRETIAGKMTGSGLTGRRDEVYWTSKLDISSEILGEIKDRVATVPGFSREREAVREREQRRAYPVQPDAPKATSPHSRDKHVFYFSPTQTRFKTRPEPKPNLEPNPSDPSGAQGSQLPKLFHSIQIPLQTRKKWCLSWV</sequence>
<keyword evidence="2" id="KW-1133">Transmembrane helix</keyword>
<name>A0A7J7NX87_9MAGN</name>
<evidence type="ECO:0000313" key="4">
    <source>
        <dbReference type="Proteomes" id="UP000541444"/>
    </source>
</evidence>
<accession>A0A7J7NX87</accession>
<evidence type="ECO:0000256" key="2">
    <source>
        <dbReference type="SAM" id="Phobius"/>
    </source>
</evidence>
<dbReference type="Proteomes" id="UP000541444">
    <property type="component" value="Unassembled WGS sequence"/>
</dbReference>
<organism evidence="3 4">
    <name type="scientific">Kingdonia uniflora</name>
    <dbReference type="NCBI Taxonomy" id="39325"/>
    <lineage>
        <taxon>Eukaryota</taxon>
        <taxon>Viridiplantae</taxon>
        <taxon>Streptophyta</taxon>
        <taxon>Embryophyta</taxon>
        <taxon>Tracheophyta</taxon>
        <taxon>Spermatophyta</taxon>
        <taxon>Magnoliopsida</taxon>
        <taxon>Ranunculales</taxon>
        <taxon>Circaeasteraceae</taxon>
        <taxon>Kingdonia</taxon>
    </lineage>
</organism>
<dbReference type="AlphaFoldDB" id="A0A7J7NX87"/>
<dbReference type="PANTHER" id="PTHR33133">
    <property type="entry name" value="OS08G0107100 PROTEIN-RELATED"/>
    <property type="match status" value="1"/>
</dbReference>
<dbReference type="EMBL" id="JACGCM010000455">
    <property type="protein sequence ID" value="KAF6171769.1"/>
    <property type="molecule type" value="Genomic_DNA"/>
</dbReference>
<gene>
    <name evidence="3" type="ORF">GIB67_007290</name>
</gene>
<feature type="region of interest" description="Disordered" evidence="1">
    <location>
        <begin position="244"/>
        <end position="310"/>
    </location>
</feature>
<reference evidence="3 4" key="1">
    <citation type="journal article" date="2020" name="IScience">
        <title>Genome Sequencing of the Endangered Kingdonia uniflora (Circaeasteraceae, Ranunculales) Reveals Potential Mechanisms of Evolutionary Specialization.</title>
        <authorList>
            <person name="Sun Y."/>
            <person name="Deng T."/>
            <person name="Zhang A."/>
            <person name="Moore M.J."/>
            <person name="Landis J.B."/>
            <person name="Lin N."/>
            <person name="Zhang H."/>
            <person name="Zhang X."/>
            <person name="Huang J."/>
            <person name="Zhang X."/>
            <person name="Sun H."/>
            <person name="Wang H."/>
        </authorList>
    </citation>
    <scope>NUCLEOTIDE SEQUENCE [LARGE SCALE GENOMIC DNA]</scope>
    <source>
        <strain evidence="3">TB1705</strain>
        <tissue evidence="3">Leaf</tissue>
    </source>
</reference>
<comment type="caution">
    <text evidence="3">The sequence shown here is derived from an EMBL/GenBank/DDBJ whole genome shotgun (WGS) entry which is preliminary data.</text>
</comment>
<keyword evidence="2" id="KW-0472">Membrane</keyword>
<feature type="transmembrane region" description="Helical" evidence="2">
    <location>
        <begin position="75"/>
        <end position="96"/>
    </location>
</feature>
<evidence type="ECO:0000256" key="1">
    <source>
        <dbReference type="SAM" id="MobiDB-lite"/>
    </source>
</evidence>
<feature type="compositionally biased region" description="Basic and acidic residues" evidence="1">
    <location>
        <begin position="244"/>
        <end position="255"/>
    </location>
</feature>
<keyword evidence="2" id="KW-0812">Transmembrane</keyword>
<proteinExistence type="predicted"/>
<feature type="transmembrane region" description="Helical" evidence="2">
    <location>
        <begin position="108"/>
        <end position="138"/>
    </location>
</feature>
<protein>
    <submittedName>
        <fullName evidence="3">Uncharacterized protein</fullName>
    </submittedName>
</protein>
<dbReference type="PANTHER" id="PTHR33133:SF7">
    <property type="entry name" value="F26K24.10 PROTEIN-RELATED"/>
    <property type="match status" value="1"/>
</dbReference>
<evidence type="ECO:0000313" key="3">
    <source>
        <dbReference type="EMBL" id="KAF6171769.1"/>
    </source>
</evidence>
<feature type="transmembrane region" description="Helical" evidence="2">
    <location>
        <begin position="25"/>
        <end position="54"/>
    </location>
</feature>
<keyword evidence="4" id="KW-1185">Reference proteome</keyword>